<organism evidence="1 2">
    <name type="scientific">Glossina pallidipes</name>
    <name type="common">Tsetse fly</name>
    <dbReference type="NCBI Taxonomy" id="7398"/>
    <lineage>
        <taxon>Eukaryota</taxon>
        <taxon>Metazoa</taxon>
        <taxon>Ecdysozoa</taxon>
        <taxon>Arthropoda</taxon>
        <taxon>Hexapoda</taxon>
        <taxon>Insecta</taxon>
        <taxon>Pterygota</taxon>
        <taxon>Neoptera</taxon>
        <taxon>Endopterygota</taxon>
        <taxon>Diptera</taxon>
        <taxon>Brachycera</taxon>
        <taxon>Muscomorpha</taxon>
        <taxon>Hippoboscoidea</taxon>
        <taxon>Glossinidae</taxon>
        <taxon>Glossina</taxon>
    </lineage>
</organism>
<reference evidence="2" key="1">
    <citation type="submission" date="2014-03" db="EMBL/GenBank/DDBJ databases">
        <authorList>
            <person name="Aksoy S."/>
            <person name="Warren W."/>
            <person name="Wilson R.K."/>
        </authorList>
    </citation>
    <scope>NUCLEOTIDE SEQUENCE [LARGE SCALE GENOMIC DNA]</scope>
    <source>
        <strain evidence="2">IAEA</strain>
    </source>
</reference>
<dbReference type="Proteomes" id="UP000092445">
    <property type="component" value="Unassembled WGS sequence"/>
</dbReference>
<protein>
    <submittedName>
        <fullName evidence="1">Uncharacterized protein</fullName>
    </submittedName>
</protein>
<reference evidence="1" key="2">
    <citation type="submission" date="2020-05" db="UniProtKB">
        <authorList>
            <consortium name="EnsemblMetazoa"/>
        </authorList>
    </citation>
    <scope>IDENTIFICATION</scope>
    <source>
        <strain evidence="1">IAEA</strain>
    </source>
</reference>
<keyword evidence="2" id="KW-1185">Reference proteome</keyword>
<dbReference type="AlphaFoldDB" id="A0A1A9ZSG3"/>
<evidence type="ECO:0000313" key="2">
    <source>
        <dbReference type="Proteomes" id="UP000092445"/>
    </source>
</evidence>
<proteinExistence type="predicted"/>
<evidence type="ECO:0000313" key="1">
    <source>
        <dbReference type="EnsemblMetazoa" id="GPAI023573-PA"/>
    </source>
</evidence>
<dbReference type="VEuPathDB" id="VectorBase:GPAI023573"/>
<name>A0A1A9ZSG3_GLOPL</name>
<accession>A0A1A9ZSG3</accession>
<dbReference type="EnsemblMetazoa" id="GPAI023573-RA">
    <property type="protein sequence ID" value="GPAI023573-PA"/>
    <property type="gene ID" value="GPAI023573"/>
</dbReference>
<sequence>MSWRSSRINCEHQVVNLPPQRNFVLDERPYYPRSRSHVVYPLNWVKGVQKENSNKTDWRTGHDLTQEADGSAMMRYCEMSPAQEEPSNDKIAPTTHTIKKDGAYIRNGSDKSRSIPEAFNGSAFDLKPATLMSSPRFERIKKYPNSKVKAIYAVANNESNCSRTTNVSRYSLLKQENNYPSRGGPWKILPAPISYNCDSENKEPNNFTSTFEENFATAQEASSMPFGDDKNSSKASTNCILDDHVPGLLKKLPVSIQFQILKRPSSR</sequence>